<reference evidence="2" key="1">
    <citation type="submission" date="2021-06" db="EMBL/GenBank/DDBJ databases">
        <authorList>
            <person name="Kallberg Y."/>
            <person name="Tangrot J."/>
            <person name="Rosling A."/>
        </authorList>
    </citation>
    <scope>NUCLEOTIDE SEQUENCE</scope>
    <source>
        <strain evidence="2">MA453B</strain>
    </source>
</reference>
<name>A0A9N9KBH8_9GLOM</name>
<dbReference type="AlphaFoldDB" id="A0A9N9KBH8"/>
<evidence type="ECO:0000256" key="1">
    <source>
        <dbReference type="SAM" id="MobiDB-lite"/>
    </source>
</evidence>
<accession>A0A9N9KBH8</accession>
<evidence type="ECO:0000313" key="2">
    <source>
        <dbReference type="EMBL" id="CAG8819840.1"/>
    </source>
</evidence>
<feature type="non-terminal residue" evidence="2">
    <location>
        <position position="1"/>
    </location>
</feature>
<organism evidence="2 3">
    <name type="scientific">Dentiscutata erythropus</name>
    <dbReference type="NCBI Taxonomy" id="1348616"/>
    <lineage>
        <taxon>Eukaryota</taxon>
        <taxon>Fungi</taxon>
        <taxon>Fungi incertae sedis</taxon>
        <taxon>Mucoromycota</taxon>
        <taxon>Glomeromycotina</taxon>
        <taxon>Glomeromycetes</taxon>
        <taxon>Diversisporales</taxon>
        <taxon>Gigasporaceae</taxon>
        <taxon>Dentiscutata</taxon>
    </lineage>
</organism>
<feature type="region of interest" description="Disordered" evidence="1">
    <location>
        <begin position="1"/>
        <end position="53"/>
    </location>
</feature>
<comment type="caution">
    <text evidence="2">The sequence shown here is derived from an EMBL/GenBank/DDBJ whole genome shotgun (WGS) entry which is preliminary data.</text>
</comment>
<feature type="compositionally biased region" description="Basic and acidic residues" evidence="1">
    <location>
        <begin position="38"/>
        <end position="53"/>
    </location>
</feature>
<protein>
    <submittedName>
        <fullName evidence="2">8715_t:CDS:1</fullName>
    </submittedName>
</protein>
<gene>
    <name evidence="2" type="ORF">DERYTH_LOCUS26849</name>
</gene>
<dbReference type="Proteomes" id="UP000789405">
    <property type="component" value="Unassembled WGS sequence"/>
</dbReference>
<sequence>GKRNGERMSEKEGGTDGCESGCEGVGWSEKKRKRGEWRKKDGGSIEERKRKRR</sequence>
<dbReference type="EMBL" id="CAJVPY010058485">
    <property type="protein sequence ID" value="CAG8819840.1"/>
    <property type="molecule type" value="Genomic_DNA"/>
</dbReference>
<proteinExistence type="predicted"/>
<evidence type="ECO:0000313" key="3">
    <source>
        <dbReference type="Proteomes" id="UP000789405"/>
    </source>
</evidence>
<keyword evidence="3" id="KW-1185">Reference proteome</keyword>
<feature type="compositionally biased region" description="Basic and acidic residues" evidence="1">
    <location>
        <begin position="1"/>
        <end position="14"/>
    </location>
</feature>